<feature type="transmembrane region" description="Helical" evidence="10">
    <location>
        <begin position="125"/>
        <end position="146"/>
    </location>
</feature>
<dbReference type="GO" id="GO:0031501">
    <property type="term" value="C:mannosyltransferase complex"/>
    <property type="evidence" value="ECO:0007669"/>
    <property type="project" value="TreeGrafter"/>
</dbReference>
<evidence type="ECO:0000256" key="9">
    <source>
        <dbReference type="ARBA" id="ARBA00023136"/>
    </source>
</evidence>
<reference evidence="11 12" key="1">
    <citation type="journal article" date="2015" name="Nature">
        <title>rRNA introns, odd ribosomes, and small enigmatic genomes across a large radiation of phyla.</title>
        <authorList>
            <person name="Brown C.T."/>
            <person name="Hug L.A."/>
            <person name="Thomas B.C."/>
            <person name="Sharon I."/>
            <person name="Castelle C.J."/>
            <person name="Singh A."/>
            <person name="Wilkins M.J."/>
            <person name="Williams K.H."/>
            <person name="Banfield J.F."/>
        </authorList>
    </citation>
    <scope>NUCLEOTIDE SEQUENCE [LARGE SCALE GENOMIC DNA]</scope>
</reference>
<keyword evidence="4" id="KW-0328">Glycosyltransferase</keyword>
<evidence type="ECO:0000313" key="12">
    <source>
        <dbReference type="Proteomes" id="UP000034539"/>
    </source>
</evidence>
<feature type="transmembrane region" description="Helical" evidence="10">
    <location>
        <begin position="166"/>
        <end position="193"/>
    </location>
</feature>
<dbReference type="AlphaFoldDB" id="A0A0G0T8V6"/>
<name>A0A0G0T8V6_9BACT</name>
<keyword evidence="5" id="KW-0808">Transferase</keyword>
<protein>
    <recommendedName>
        <fullName evidence="13">Glycosyltransferase RgtA/B/C/D-like domain-containing protein</fullName>
    </recommendedName>
</protein>
<evidence type="ECO:0000256" key="1">
    <source>
        <dbReference type="ARBA" id="ARBA00004477"/>
    </source>
</evidence>
<feature type="transmembrane region" description="Helical" evidence="10">
    <location>
        <begin position="284"/>
        <end position="303"/>
    </location>
</feature>
<dbReference type="Proteomes" id="UP000034539">
    <property type="component" value="Unassembled WGS sequence"/>
</dbReference>
<keyword evidence="8 10" id="KW-1133">Transmembrane helix</keyword>
<evidence type="ECO:0008006" key="13">
    <source>
        <dbReference type="Google" id="ProtNLM"/>
    </source>
</evidence>
<evidence type="ECO:0000256" key="10">
    <source>
        <dbReference type="SAM" id="Phobius"/>
    </source>
</evidence>
<dbReference type="PANTHER" id="PTHR12468">
    <property type="entry name" value="GPI MANNOSYLTRANSFERASE 2"/>
    <property type="match status" value="1"/>
</dbReference>
<comment type="pathway">
    <text evidence="2">Glycolipid biosynthesis; glycosylphosphatidylinositol-anchor biosynthesis.</text>
</comment>
<dbReference type="GO" id="GO:0016020">
    <property type="term" value="C:membrane"/>
    <property type="evidence" value="ECO:0007669"/>
    <property type="project" value="GOC"/>
</dbReference>
<keyword evidence="9 10" id="KW-0472">Membrane</keyword>
<evidence type="ECO:0000313" key="11">
    <source>
        <dbReference type="EMBL" id="KKR34297.1"/>
    </source>
</evidence>
<evidence type="ECO:0000256" key="3">
    <source>
        <dbReference type="ARBA" id="ARBA00022502"/>
    </source>
</evidence>
<gene>
    <name evidence="11" type="ORF">UT63_C0003G0013</name>
</gene>
<dbReference type="InterPro" id="IPR007315">
    <property type="entry name" value="PIG-V/Gpi18"/>
</dbReference>
<evidence type="ECO:0000256" key="5">
    <source>
        <dbReference type="ARBA" id="ARBA00022679"/>
    </source>
</evidence>
<dbReference type="UniPathway" id="UPA00196"/>
<feature type="transmembrane region" description="Helical" evidence="10">
    <location>
        <begin position="214"/>
        <end position="233"/>
    </location>
</feature>
<dbReference type="GO" id="GO:0004376">
    <property type="term" value="F:GPI mannosyltransferase activity"/>
    <property type="evidence" value="ECO:0007669"/>
    <property type="project" value="InterPro"/>
</dbReference>
<feature type="transmembrane region" description="Helical" evidence="10">
    <location>
        <begin position="310"/>
        <end position="327"/>
    </location>
</feature>
<comment type="caution">
    <text evidence="11">The sequence shown here is derived from an EMBL/GenBank/DDBJ whole genome shotgun (WGS) entry which is preliminary data.</text>
</comment>
<sequence>MWYFLLIILGIWRIFLLSLSYFGSIIIPIFGDRFPYWRELLASSNLPPWIWSFGNFDGVHYITIAKSGYSAQFTQAFFPLYPILMHFFSFGNYLSGGILISNLFLLLAVYLFSKLLLIDYGSHDVKWILLFFLFYPFSFFFGSVYNESLFLVFVFSSFYFARKHNWLGAGIMGALASATRLVGVFLLPALIWEWCVQIKNQKLKIKNTSKNSKIFSFIPLLIIPVGLLIYMIFLQFKFGDWLYFIHAQPYFGASRTAGEIILLPQVIIRYFKMFVTVSPKNYDFWVAVWEFLSLVISSGLLVISYFRKVRLSYIIFSIFAIFTPTLTGTLSSLPRYTLVAFPIFISLGMIKSEWLKGIFIVISILLLFLFTMLFTRGYWVS</sequence>
<evidence type="ECO:0000256" key="2">
    <source>
        <dbReference type="ARBA" id="ARBA00004687"/>
    </source>
</evidence>
<keyword evidence="3" id="KW-0337">GPI-anchor biosynthesis</keyword>
<evidence type="ECO:0000256" key="6">
    <source>
        <dbReference type="ARBA" id="ARBA00022692"/>
    </source>
</evidence>
<feature type="transmembrane region" description="Helical" evidence="10">
    <location>
        <begin position="357"/>
        <end position="379"/>
    </location>
</feature>
<dbReference type="EMBL" id="LBXN01000003">
    <property type="protein sequence ID" value="KKR34297.1"/>
    <property type="molecule type" value="Genomic_DNA"/>
</dbReference>
<dbReference type="GO" id="GO:0006506">
    <property type="term" value="P:GPI anchor biosynthetic process"/>
    <property type="evidence" value="ECO:0007669"/>
    <property type="project" value="UniProtKB-UniPathway"/>
</dbReference>
<comment type="subcellular location">
    <subcellularLocation>
        <location evidence="1">Endoplasmic reticulum membrane</location>
        <topology evidence="1">Multi-pass membrane protein</topology>
    </subcellularLocation>
</comment>
<accession>A0A0G0T8V6</accession>
<evidence type="ECO:0000256" key="8">
    <source>
        <dbReference type="ARBA" id="ARBA00022989"/>
    </source>
</evidence>
<dbReference type="Pfam" id="PF04188">
    <property type="entry name" value="Mannosyl_trans2"/>
    <property type="match status" value="1"/>
</dbReference>
<proteinExistence type="predicted"/>
<keyword evidence="7" id="KW-0256">Endoplasmic reticulum</keyword>
<keyword evidence="6 10" id="KW-0812">Transmembrane</keyword>
<evidence type="ECO:0000256" key="7">
    <source>
        <dbReference type="ARBA" id="ARBA00022824"/>
    </source>
</evidence>
<organism evidence="11 12">
    <name type="scientific">Candidatus Gottesmanbacteria bacterium GW2011_GWC2_39_8</name>
    <dbReference type="NCBI Taxonomy" id="1618450"/>
    <lineage>
        <taxon>Bacteria</taxon>
        <taxon>Candidatus Gottesmaniibacteriota</taxon>
    </lineage>
</organism>
<dbReference type="GO" id="GO:0000009">
    <property type="term" value="F:alpha-1,6-mannosyltransferase activity"/>
    <property type="evidence" value="ECO:0007669"/>
    <property type="project" value="InterPro"/>
</dbReference>
<feature type="transmembrane region" description="Helical" evidence="10">
    <location>
        <begin position="12"/>
        <end position="31"/>
    </location>
</feature>
<evidence type="ECO:0000256" key="4">
    <source>
        <dbReference type="ARBA" id="ARBA00022676"/>
    </source>
</evidence>
<feature type="transmembrane region" description="Helical" evidence="10">
    <location>
        <begin position="93"/>
        <end position="113"/>
    </location>
</feature>
<dbReference type="PANTHER" id="PTHR12468:SF2">
    <property type="entry name" value="GPI MANNOSYLTRANSFERASE 2"/>
    <property type="match status" value="1"/>
</dbReference>